<reference evidence="1 2" key="1">
    <citation type="submission" date="2014-04" db="EMBL/GenBank/DDBJ databases">
        <authorList>
            <consortium name="International Citrus Genome Consortium"/>
            <person name="Gmitter F."/>
            <person name="Chen C."/>
            <person name="Farmerie W."/>
            <person name="Harkins T."/>
            <person name="Desany B."/>
            <person name="Mohiuddin M."/>
            <person name="Kodira C."/>
            <person name="Borodovsky M."/>
            <person name="Lomsadze A."/>
            <person name="Burns P."/>
            <person name="Jenkins J."/>
            <person name="Prochnik S."/>
            <person name="Shu S."/>
            <person name="Chapman J."/>
            <person name="Pitluck S."/>
            <person name="Schmutz J."/>
            <person name="Rokhsar D."/>
        </authorList>
    </citation>
    <scope>NUCLEOTIDE SEQUENCE</scope>
</reference>
<name>A0A067DSI3_CITSI</name>
<evidence type="ECO:0000313" key="2">
    <source>
        <dbReference type="Proteomes" id="UP000027120"/>
    </source>
</evidence>
<accession>A0A067DSI3</accession>
<gene>
    <name evidence="1" type="ORF">CISIN_1g0177242mg</name>
</gene>
<keyword evidence="2" id="KW-1185">Reference proteome</keyword>
<proteinExistence type="predicted"/>
<dbReference type="Proteomes" id="UP000027120">
    <property type="component" value="Unassembled WGS sequence"/>
</dbReference>
<organism evidence="1 2">
    <name type="scientific">Citrus sinensis</name>
    <name type="common">Sweet orange</name>
    <name type="synonym">Citrus aurantium var. sinensis</name>
    <dbReference type="NCBI Taxonomy" id="2711"/>
    <lineage>
        <taxon>Eukaryota</taxon>
        <taxon>Viridiplantae</taxon>
        <taxon>Streptophyta</taxon>
        <taxon>Embryophyta</taxon>
        <taxon>Tracheophyta</taxon>
        <taxon>Spermatophyta</taxon>
        <taxon>Magnoliopsida</taxon>
        <taxon>eudicotyledons</taxon>
        <taxon>Gunneridae</taxon>
        <taxon>Pentapetalae</taxon>
        <taxon>rosids</taxon>
        <taxon>malvids</taxon>
        <taxon>Sapindales</taxon>
        <taxon>Rutaceae</taxon>
        <taxon>Aurantioideae</taxon>
        <taxon>Citrus</taxon>
    </lineage>
</organism>
<evidence type="ECO:0000313" key="1">
    <source>
        <dbReference type="EMBL" id="KDO45974.1"/>
    </source>
</evidence>
<sequence>MLQCPSINASSASSSIP</sequence>
<dbReference type="AlphaFoldDB" id="A0A067DSI3"/>
<dbReference type="EMBL" id="KK785230">
    <property type="protein sequence ID" value="KDO45974.1"/>
    <property type="molecule type" value="Genomic_DNA"/>
</dbReference>
<feature type="non-terminal residue" evidence="1">
    <location>
        <position position="17"/>
    </location>
</feature>
<protein>
    <submittedName>
        <fullName evidence="1">Uncharacterized protein</fullName>
    </submittedName>
</protein>